<gene>
    <name evidence="1" type="ORF">J0G10_11850</name>
</gene>
<evidence type="ECO:0000313" key="2">
    <source>
        <dbReference type="Proteomes" id="UP000824588"/>
    </source>
</evidence>
<proteinExistence type="predicted"/>
<sequence length="581" mass="63373">MDALIPALNNSSLPPLSIKESRPDGLLDPEAARYNLTVEIDFDWQAEDSLTITWAGTPGSGSYTSPRIPIGRFARPFQTHIDNLLVAFNFEQTVIVTYTVYRGTEPPVASQPLPLYITRINQLNLPRPFIRQADNDGQGSELNVSNLSEFTLRINAWLLGRRGNPFWLKLKGIHADGSDFEASYWQAPDNVVDDEFNRFGFFEQNFPAAPLQRLHDRSVLSLSFMAGLQGSQDASLAQPFAHRNYIVLTSAPSGPRISSVTDLDGDILDGADTRYTTVTLSGSASDTVAVFDGPTRLDTADVVDGIWQYVAADLTGGSHEFTVRLADGSGSASNARRINVVTQNLPVRIAEAPDNLNLDPLSAVTTLTALVDLDVQPSDMVSVTVKAADGTPPAGSHTTTPVAAGTTRPIRISLPVSLVPFSIGKIMEVTVTWTRGTSALETSQPLRLNVLPITLNRLAAPVITQANGTDILDLKDVQSGASLMFGIWPHISMGQRIWLFLEGERNTGAHNLQMWVGTTNMVHRAWVTNSGYTALVSANYLRLLKDGSKLIIRFRVNLDQVANFDTATVFQTQEYTIRAVP</sequence>
<dbReference type="EMBL" id="CP071586">
    <property type="protein sequence ID" value="QYY84099.1"/>
    <property type="molecule type" value="Genomic_DNA"/>
</dbReference>
<keyword evidence="2" id="KW-1185">Reference proteome</keyword>
<name>A0ABX8YVW7_9PSED</name>
<organism evidence="1 2">
    <name type="scientific">Pseudomonas germanica</name>
    <dbReference type="NCBI Taxonomy" id="2815720"/>
    <lineage>
        <taxon>Bacteria</taxon>
        <taxon>Pseudomonadati</taxon>
        <taxon>Pseudomonadota</taxon>
        <taxon>Gammaproteobacteria</taxon>
        <taxon>Pseudomonadales</taxon>
        <taxon>Pseudomonadaceae</taxon>
        <taxon>Pseudomonas</taxon>
    </lineage>
</organism>
<evidence type="ECO:0000313" key="1">
    <source>
        <dbReference type="EMBL" id="QYY84099.1"/>
    </source>
</evidence>
<reference evidence="1 2" key="1">
    <citation type="journal article" date="2022" name="Int. J. Syst. Evol. Microbiol.">
        <title>Pseudomonas germanica sp. nov., isolated from Iris germanica rhizomes.</title>
        <authorList>
            <person name="Atanasov K.E."/>
            <person name="Galbis D.M."/>
            <person name="Gallego J."/>
            <person name="Serpico A."/>
            <person name="Bosch M."/>
            <person name="Altabella T."/>
            <person name="Ferrer A."/>
        </authorList>
    </citation>
    <scope>NUCLEOTIDE SEQUENCE [LARGE SCALE GENOMIC DNA]</scope>
    <source>
        <strain evidence="1 2">FIT28</strain>
    </source>
</reference>
<accession>A0ABX8YVW7</accession>
<protein>
    <submittedName>
        <fullName evidence="1">Uncharacterized protein</fullName>
    </submittedName>
</protein>
<dbReference type="Proteomes" id="UP000824588">
    <property type="component" value="Chromosome"/>
</dbReference>
<dbReference type="RefSeq" id="WP_220558516.1">
    <property type="nucleotide sequence ID" value="NZ_CP071586.1"/>
</dbReference>